<dbReference type="Proteomes" id="UP001213681">
    <property type="component" value="Unassembled WGS sequence"/>
</dbReference>
<protein>
    <submittedName>
        <fullName evidence="2">Uncharacterized protein</fullName>
    </submittedName>
</protein>
<feature type="region of interest" description="Disordered" evidence="1">
    <location>
        <begin position="128"/>
        <end position="197"/>
    </location>
</feature>
<keyword evidence="3" id="KW-1185">Reference proteome</keyword>
<dbReference type="RefSeq" id="XP_056768459.1">
    <property type="nucleotide sequence ID" value="XM_056907732.1"/>
</dbReference>
<evidence type="ECO:0000313" key="3">
    <source>
        <dbReference type="Proteomes" id="UP001213681"/>
    </source>
</evidence>
<evidence type="ECO:0000256" key="1">
    <source>
        <dbReference type="SAM" id="MobiDB-lite"/>
    </source>
</evidence>
<feature type="compositionally biased region" description="Basic and acidic residues" evidence="1">
    <location>
        <begin position="161"/>
        <end position="177"/>
    </location>
</feature>
<evidence type="ECO:0000313" key="2">
    <source>
        <dbReference type="EMBL" id="KAJ5456086.1"/>
    </source>
</evidence>
<dbReference type="AlphaFoldDB" id="A0AAD6CAU0"/>
<gene>
    <name evidence="2" type="ORF">N7458_004350</name>
</gene>
<sequence length="229" mass="25114">MIVRLRSHSAVDDPPRSSSIEGSDGALFVPQSDDDKESSFAASISGKEAPNISNLILPTTETSFRALNAPVSGFPFRQAPFLRGPGTDGPFPSNDSKGDIRKQFRAGGDERKGKRLIRRKFLSSFFTGGDGRGGSSKEEEVISANRRKDKDTASPSRPISKGKEKALVREESSEDKLGSPALFDPNTKQKRHTNEALDSLDQFSDPILKFFSTPIKKKILAAKRVRYID</sequence>
<proteinExistence type="predicted"/>
<dbReference type="EMBL" id="JAPVEA010000004">
    <property type="protein sequence ID" value="KAJ5456086.1"/>
    <property type="molecule type" value="Genomic_DNA"/>
</dbReference>
<reference evidence="2" key="2">
    <citation type="journal article" date="2023" name="IMA Fungus">
        <title>Comparative genomic study of the Penicillium genus elucidates a diverse pangenome and 15 lateral gene transfer events.</title>
        <authorList>
            <person name="Petersen C."/>
            <person name="Sorensen T."/>
            <person name="Nielsen M.R."/>
            <person name="Sondergaard T.E."/>
            <person name="Sorensen J.L."/>
            <person name="Fitzpatrick D.A."/>
            <person name="Frisvad J.C."/>
            <person name="Nielsen K.L."/>
        </authorList>
    </citation>
    <scope>NUCLEOTIDE SEQUENCE</scope>
    <source>
        <strain evidence="2">IBT 16125</strain>
    </source>
</reference>
<organism evidence="2 3">
    <name type="scientific">Penicillium daleae</name>
    <dbReference type="NCBI Taxonomy" id="63821"/>
    <lineage>
        <taxon>Eukaryota</taxon>
        <taxon>Fungi</taxon>
        <taxon>Dikarya</taxon>
        <taxon>Ascomycota</taxon>
        <taxon>Pezizomycotina</taxon>
        <taxon>Eurotiomycetes</taxon>
        <taxon>Eurotiomycetidae</taxon>
        <taxon>Eurotiales</taxon>
        <taxon>Aspergillaceae</taxon>
        <taxon>Penicillium</taxon>
    </lineage>
</organism>
<reference evidence="2" key="1">
    <citation type="submission" date="2022-12" db="EMBL/GenBank/DDBJ databases">
        <authorList>
            <person name="Petersen C."/>
        </authorList>
    </citation>
    <scope>NUCLEOTIDE SEQUENCE</scope>
    <source>
        <strain evidence="2">IBT 16125</strain>
    </source>
</reference>
<dbReference type="GeneID" id="81597975"/>
<comment type="caution">
    <text evidence="2">The sequence shown here is derived from an EMBL/GenBank/DDBJ whole genome shotgun (WGS) entry which is preliminary data.</text>
</comment>
<feature type="region of interest" description="Disordered" evidence="1">
    <location>
        <begin position="78"/>
        <end position="112"/>
    </location>
</feature>
<accession>A0AAD6CAU0</accession>
<feature type="region of interest" description="Disordered" evidence="1">
    <location>
        <begin position="1"/>
        <end position="43"/>
    </location>
</feature>
<feature type="compositionally biased region" description="Basic and acidic residues" evidence="1">
    <location>
        <begin position="96"/>
        <end position="112"/>
    </location>
</feature>
<name>A0AAD6CAU0_9EURO</name>
<feature type="compositionally biased region" description="Basic and acidic residues" evidence="1">
    <location>
        <begin position="135"/>
        <end position="152"/>
    </location>
</feature>